<protein>
    <recommendedName>
        <fullName evidence="4">Secreted protein</fullName>
    </recommendedName>
</protein>
<evidence type="ECO:0000313" key="3">
    <source>
        <dbReference type="Proteomes" id="UP000515312"/>
    </source>
</evidence>
<evidence type="ECO:0000256" key="1">
    <source>
        <dbReference type="SAM" id="SignalP"/>
    </source>
</evidence>
<feature type="signal peptide" evidence="1">
    <location>
        <begin position="1"/>
        <end position="30"/>
    </location>
</feature>
<dbReference type="SUPFAM" id="SSF82171">
    <property type="entry name" value="DPP6 N-terminal domain-like"/>
    <property type="match status" value="1"/>
</dbReference>
<sequence>MGLKMDLPVPVRMLLAFFMALLCVTTQARAGQKNSDPGPKPDLSIPVEPLGFVAPSSFYLTSRLSSISLDFIDKDHLLFTFRLPGLMKRLPDEPPDDEDQTIRAVVLELPSGHVTAKTDWRMHDRSRYLWRLAEGHFLVRQRSSLFVTDTSLDLKPYINLETALESVQISPDRKMLVVESESKKENRQAVASTVPTLGDPTPQPKPIQIYIMRADTRSVIAHAETLNAVEIPMMGEGHLQAIPGKENKWLIRYMPFHGEARTLTEVQSNCHPSQETISSDVTLVMTCPRSSNDHQVMAVNLDGKTLWQQKWESRYIWPTFQLTQDGSRFAYSSLQVNHSVGIMDPIDETNIVNQMIGVFDTQTGQLRLVKNATPILSAGQNYALSPDGLRFAILRQGAIEVYDLPPVSVSH</sequence>
<feature type="chain" id="PRO_5028817915" description="Secreted protein" evidence="1">
    <location>
        <begin position="31"/>
        <end position="411"/>
    </location>
</feature>
<evidence type="ECO:0008006" key="4">
    <source>
        <dbReference type="Google" id="ProtNLM"/>
    </source>
</evidence>
<keyword evidence="3" id="KW-1185">Reference proteome</keyword>
<dbReference type="AlphaFoldDB" id="A0A7G8BL31"/>
<dbReference type="Proteomes" id="UP000515312">
    <property type="component" value="Chromosome"/>
</dbReference>
<dbReference type="RefSeq" id="WP_186744539.1">
    <property type="nucleotide sequence ID" value="NZ_CP060394.1"/>
</dbReference>
<organism evidence="2 3">
    <name type="scientific">Alloacidobacterium dinghuense</name>
    <dbReference type="NCBI Taxonomy" id="2763107"/>
    <lineage>
        <taxon>Bacteria</taxon>
        <taxon>Pseudomonadati</taxon>
        <taxon>Acidobacteriota</taxon>
        <taxon>Terriglobia</taxon>
        <taxon>Terriglobales</taxon>
        <taxon>Acidobacteriaceae</taxon>
        <taxon>Alloacidobacterium</taxon>
    </lineage>
</organism>
<keyword evidence="1" id="KW-0732">Signal</keyword>
<evidence type="ECO:0000313" key="2">
    <source>
        <dbReference type="EMBL" id="QNI33251.1"/>
    </source>
</evidence>
<proteinExistence type="predicted"/>
<accession>A0A7G8BL31</accession>
<reference evidence="2 3" key="1">
    <citation type="submission" date="2020-08" db="EMBL/GenBank/DDBJ databases">
        <title>Edaphobacter telluris sp. nov. and Acidobacterium dinghuensis sp. nov., two acidobacteria isolated from forest soil.</title>
        <authorList>
            <person name="Fu J."/>
            <person name="Qiu L."/>
        </authorList>
    </citation>
    <scope>NUCLEOTIDE SEQUENCE [LARGE SCALE GENOMIC DNA]</scope>
    <source>
        <strain evidence="2">4Y35</strain>
    </source>
</reference>
<dbReference type="KEGG" id="adin:H7849_04610"/>
<dbReference type="EMBL" id="CP060394">
    <property type="protein sequence ID" value="QNI33251.1"/>
    <property type="molecule type" value="Genomic_DNA"/>
</dbReference>
<gene>
    <name evidence="2" type="ORF">H7849_04610</name>
</gene>
<name>A0A7G8BL31_9BACT</name>